<feature type="compositionally biased region" description="Acidic residues" evidence="1">
    <location>
        <begin position="87"/>
        <end position="96"/>
    </location>
</feature>
<feature type="region of interest" description="Disordered" evidence="1">
    <location>
        <begin position="78"/>
        <end position="97"/>
    </location>
</feature>
<comment type="caution">
    <text evidence="2">The sequence shown here is derived from an EMBL/GenBank/DDBJ whole genome shotgun (WGS) entry which is preliminary data.</text>
</comment>
<evidence type="ECO:0000313" key="2">
    <source>
        <dbReference type="EMBL" id="GFB19184.1"/>
    </source>
</evidence>
<proteinExistence type="predicted"/>
<dbReference type="AlphaFoldDB" id="A0A699L3B9"/>
<dbReference type="EMBL" id="BKCJ010572032">
    <property type="protein sequence ID" value="GFB19184.1"/>
    <property type="molecule type" value="Genomic_DNA"/>
</dbReference>
<gene>
    <name evidence="2" type="ORF">Tci_691155</name>
</gene>
<name>A0A699L3B9_TANCI</name>
<reference evidence="2" key="1">
    <citation type="journal article" date="2019" name="Sci. Rep.">
        <title>Draft genome of Tanacetum cinerariifolium, the natural source of mosquito coil.</title>
        <authorList>
            <person name="Yamashiro T."/>
            <person name="Shiraishi A."/>
            <person name="Satake H."/>
            <person name="Nakayama K."/>
        </authorList>
    </citation>
    <scope>NUCLEOTIDE SEQUENCE</scope>
</reference>
<accession>A0A699L3B9</accession>
<evidence type="ECO:0000256" key="1">
    <source>
        <dbReference type="SAM" id="MobiDB-lite"/>
    </source>
</evidence>
<sequence length="233" mass="25492">MNKVTDIPDSFLISFYISRFKLNLQHKLLVLIPTTLGNAFFLARIIEARFEAIAKKEKKHIVKKKTDVILPLQSELGSPKTKGSLNTDEDIDDDESSSAVDGVFDMGGGEALGVGEDNNSGNADTDGGNDVVESGGISILNSLNGHGSPRSSQLCGTICTTDVQVLIDERVDKDECLHVYLGKSIKSDFQDNTLRPSVYGTVVDVFIPLKKSKVRYERPQKNHSNPSVIRKDP</sequence>
<feature type="non-terminal residue" evidence="2">
    <location>
        <position position="233"/>
    </location>
</feature>
<protein>
    <submittedName>
        <fullName evidence="2">Uncharacterized protein</fullName>
    </submittedName>
</protein>
<organism evidence="2">
    <name type="scientific">Tanacetum cinerariifolium</name>
    <name type="common">Dalmatian daisy</name>
    <name type="synonym">Chrysanthemum cinerariifolium</name>
    <dbReference type="NCBI Taxonomy" id="118510"/>
    <lineage>
        <taxon>Eukaryota</taxon>
        <taxon>Viridiplantae</taxon>
        <taxon>Streptophyta</taxon>
        <taxon>Embryophyta</taxon>
        <taxon>Tracheophyta</taxon>
        <taxon>Spermatophyta</taxon>
        <taxon>Magnoliopsida</taxon>
        <taxon>eudicotyledons</taxon>
        <taxon>Gunneridae</taxon>
        <taxon>Pentapetalae</taxon>
        <taxon>asterids</taxon>
        <taxon>campanulids</taxon>
        <taxon>Asterales</taxon>
        <taxon>Asteraceae</taxon>
        <taxon>Asteroideae</taxon>
        <taxon>Anthemideae</taxon>
        <taxon>Anthemidinae</taxon>
        <taxon>Tanacetum</taxon>
    </lineage>
</organism>